<evidence type="ECO:0000256" key="13">
    <source>
        <dbReference type="PIRSR" id="PIRSR601952-1"/>
    </source>
</evidence>
<dbReference type="AlphaFoldDB" id="A0A1Y1JZ98"/>
<keyword evidence="6 14" id="KW-0479">Metal-binding</keyword>
<evidence type="ECO:0000256" key="16">
    <source>
        <dbReference type="RuleBase" id="RU003947"/>
    </source>
</evidence>
<keyword evidence="11" id="KW-0325">Glycoprotein</keyword>
<proteinExistence type="inferred from homology"/>
<evidence type="ECO:0000256" key="11">
    <source>
        <dbReference type="ARBA" id="ARBA00023180"/>
    </source>
</evidence>
<dbReference type="EMBL" id="GEZM01096718">
    <property type="protein sequence ID" value="JAV54629.1"/>
    <property type="molecule type" value="Transcribed_RNA"/>
</dbReference>
<evidence type="ECO:0000256" key="7">
    <source>
        <dbReference type="ARBA" id="ARBA00022801"/>
    </source>
</evidence>
<sequence length="542" mass="59139">MLRFIFVTFCLTLVLMGANSVHNTQDINRDNHDYVGRGKSTKSGAYSSEETTASFWRSQANATLFERLKKTANTNLAKNVIMFLGDGMSITTIAAARALLGQRDKKPGEETQLSFEKFPFVGLSKTYCVDRQVADSACSATAYLCGVKANEATIGVTAAVKLGYCKEMNNETNHVPSIAHLFQMKGKKTGIVTTTRITHASPAGVYAHTAHRDWEADSHMPDAKNCKDIALQLIHGETGKNLNVIFGGGRAYFIPKGQSDNDQQPGVRLDSRDLIKEWKEQKGNAKHEYVHDLPGLKGLQHDTEYVLGLFSSDHMDYNLDRNKNVQPSLAEMTVKAIRLLSQGEKGYFLFVEGGRIDQAHHATLAHKALDETIEFQKAVQAAVDITGESETLIVVTSDHAHTMTLNGYPERGNNILGIGGKGKDKLPYTTLSYANGPGEHGDGKRPDLTNADLNNPNFKYPSYVPLKDETHGGEDVAIFARGPWAHLLVGVTEQNVIAHVMKYASCVGPEGEPCGNGSANIVPSLLIPLLSLLAIAFAQRVL</sequence>
<evidence type="ECO:0000313" key="20">
    <source>
        <dbReference type="EMBL" id="KAB0803633.1"/>
    </source>
</evidence>
<dbReference type="OrthoDB" id="5818554at2759"/>
<keyword evidence="8 14" id="KW-0862">Zinc</keyword>
<feature type="binding site" evidence="14">
    <location>
        <position position="201"/>
    </location>
    <ligand>
        <name>Mg(2+)</name>
        <dbReference type="ChEBI" id="CHEBI:18420"/>
    </ligand>
</feature>
<reference evidence="20 21" key="2">
    <citation type="journal article" date="2018" name="Elife">
        <title>Firefly genomes illuminate parallel origins of bioluminescence in beetles.</title>
        <authorList>
            <person name="Fallon T.R."/>
            <person name="Lower S.E."/>
            <person name="Chang C.H."/>
            <person name="Bessho-Uehara M."/>
            <person name="Martin G.J."/>
            <person name="Bewick A.J."/>
            <person name="Behringer M."/>
            <person name="Debat H.J."/>
            <person name="Wong I."/>
            <person name="Day J.C."/>
            <person name="Suvorov A."/>
            <person name="Silva C.J."/>
            <person name="Stanger-Hall K.F."/>
            <person name="Hall D.W."/>
            <person name="Schmitz R.J."/>
            <person name="Nelson D.R."/>
            <person name="Lewis S.M."/>
            <person name="Shigenobu S."/>
            <person name="Bybee S.M."/>
            <person name="Larracuente A.M."/>
            <person name="Oba Y."/>
            <person name="Weng J.K."/>
        </authorList>
    </citation>
    <scope>NUCLEOTIDE SEQUENCE [LARGE SCALE GENOMIC DNA]</scope>
    <source>
        <strain evidence="20">1611_PpyrPB1</strain>
        <tissue evidence="20">Whole body</tissue>
    </source>
</reference>
<dbReference type="GO" id="GO:0046872">
    <property type="term" value="F:metal ion binding"/>
    <property type="evidence" value="ECO:0007669"/>
    <property type="project" value="UniProtKB-KW"/>
</dbReference>
<comment type="cofactor">
    <cofactor evidence="14">
        <name>Mg(2+)</name>
        <dbReference type="ChEBI" id="CHEBI:18420"/>
    </cofactor>
    <text evidence="14">Binds 1 Mg(2+) ion.</text>
</comment>
<dbReference type="InParanoid" id="A0A1Y1JZ98"/>
<comment type="catalytic activity">
    <reaction evidence="16">
        <text>a phosphate monoester + H2O = an alcohol + phosphate</text>
        <dbReference type="Rhea" id="RHEA:15017"/>
        <dbReference type="ChEBI" id="CHEBI:15377"/>
        <dbReference type="ChEBI" id="CHEBI:30879"/>
        <dbReference type="ChEBI" id="CHEBI:43474"/>
        <dbReference type="ChEBI" id="CHEBI:67140"/>
        <dbReference type="EC" id="3.1.3.1"/>
    </reaction>
</comment>
<dbReference type="PANTHER" id="PTHR11596">
    <property type="entry name" value="ALKALINE PHOSPHATASE"/>
    <property type="match status" value="1"/>
</dbReference>
<comment type="similarity">
    <text evidence="2 15">Belongs to the alkaline phosphatase family.</text>
</comment>
<organism evidence="19">
    <name type="scientific">Photinus pyralis</name>
    <name type="common">Common eastern firefly</name>
    <name type="synonym">Lampyris pyralis</name>
    <dbReference type="NCBI Taxonomy" id="7054"/>
    <lineage>
        <taxon>Eukaryota</taxon>
        <taxon>Metazoa</taxon>
        <taxon>Ecdysozoa</taxon>
        <taxon>Arthropoda</taxon>
        <taxon>Hexapoda</taxon>
        <taxon>Insecta</taxon>
        <taxon>Pterygota</taxon>
        <taxon>Neoptera</taxon>
        <taxon>Endopterygota</taxon>
        <taxon>Coleoptera</taxon>
        <taxon>Polyphaga</taxon>
        <taxon>Elateriformia</taxon>
        <taxon>Elateroidea</taxon>
        <taxon>Lampyridae</taxon>
        <taxon>Lampyrinae</taxon>
        <taxon>Photinus</taxon>
    </lineage>
</organism>
<evidence type="ECO:0000256" key="17">
    <source>
        <dbReference type="SAM" id="MobiDB-lite"/>
    </source>
</evidence>
<comment type="cofactor">
    <cofactor evidence="14">
        <name>Zn(2+)</name>
        <dbReference type="ChEBI" id="CHEBI:29105"/>
    </cofactor>
    <text evidence="14">Binds 2 Zn(2+) ions.</text>
</comment>
<keyword evidence="5" id="KW-0336">GPI-anchor</keyword>
<evidence type="ECO:0000256" key="5">
    <source>
        <dbReference type="ARBA" id="ARBA00022622"/>
    </source>
</evidence>
<evidence type="ECO:0000313" key="19">
    <source>
        <dbReference type="EMBL" id="JAV54629.1"/>
    </source>
</evidence>
<keyword evidence="10" id="KW-0472">Membrane</keyword>
<feature type="signal peptide" evidence="18">
    <location>
        <begin position="1"/>
        <end position="20"/>
    </location>
</feature>
<feature type="chain" id="PRO_5033289471" description="Alkaline phosphatase" evidence="18">
    <location>
        <begin position="21"/>
        <end position="542"/>
    </location>
</feature>
<keyword evidence="21" id="KW-1185">Reference proteome</keyword>
<name>A0A1Y1JZ98_PHOPY</name>
<feature type="binding site" evidence="14">
    <location>
        <position position="361"/>
    </location>
    <ligand>
        <name>Zn(2+)</name>
        <dbReference type="ChEBI" id="CHEBI:29105"/>
        <label>2</label>
    </ligand>
</feature>
<evidence type="ECO:0000256" key="8">
    <source>
        <dbReference type="ARBA" id="ARBA00022833"/>
    </source>
</evidence>
<evidence type="ECO:0000256" key="12">
    <source>
        <dbReference type="ARBA" id="ARBA00023288"/>
    </source>
</evidence>
<dbReference type="EC" id="3.1.3.1" evidence="3 16"/>
<feature type="binding site" evidence="14">
    <location>
        <position position="86"/>
    </location>
    <ligand>
        <name>Mg(2+)</name>
        <dbReference type="ChEBI" id="CHEBI:18420"/>
    </ligand>
</feature>
<evidence type="ECO:0000256" key="18">
    <source>
        <dbReference type="SAM" id="SignalP"/>
    </source>
</evidence>
<accession>A0A1Y1JZ98</accession>
<feature type="active site" description="Phosphoserine intermediate" evidence="13">
    <location>
        <position position="136"/>
    </location>
</feature>
<dbReference type="EMBL" id="VVIM01000001">
    <property type="protein sequence ID" value="KAB0803633.1"/>
    <property type="molecule type" value="Genomic_DNA"/>
</dbReference>
<feature type="binding site" evidence="14">
    <location>
        <position position="199"/>
    </location>
    <ligand>
        <name>Mg(2+)</name>
        <dbReference type="ChEBI" id="CHEBI:18420"/>
    </ligand>
</feature>
<dbReference type="FunFam" id="3.40.720.10:FF:000008">
    <property type="entry name" value="Alkaline phosphatase"/>
    <property type="match status" value="1"/>
</dbReference>
<dbReference type="CDD" id="cd16012">
    <property type="entry name" value="ALP"/>
    <property type="match status" value="1"/>
</dbReference>
<comment type="subcellular location">
    <subcellularLocation>
        <location evidence="1">Cell membrane</location>
        <topology evidence="1">Lipid-anchor</topology>
        <topology evidence="1">GPI-anchor</topology>
    </subcellularLocation>
</comment>
<dbReference type="Pfam" id="PF00245">
    <property type="entry name" value="Alk_phosphatase"/>
    <property type="match status" value="1"/>
</dbReference>
<dbReference type="Gene3D" id="3.40.720.10">
    <property type="entry name" value="Alkaline Phosphatase, subunit A"/>
    <property type="match status" value="1"/>
</dbReference>
<protein>
    <recommendedName>
        <fullName evidence="3 16">Alkaline phosphatase</fullName>
        <ecNumber evidence="3 16">3.1.3.1</ecNumber>
    </recommendedName>
</protein>
<dbReference type="InterPro" id="IPR001952">
    <property type="entry name" value="Alkaline_phosphatase"/>
</dbReference>
<keyword evidence="9 14" id="KW-0460">Magnesium</keyword>
<reference evidence="20" key="3">
    <citation type="submission" date="2019-08" db="EMBL/GenBank/DDBJ databases">
        <authorList>
            <consortium name="Photinus pyralis genome working group"/>
            <person name="Fallon T.R."/>
            <person name="Sander Lower S.E."/>
            <person name="Weng J.-K."/>
        </authorList>
    </citation>
    <scope>NUCLEOTIDE SEQUENCE</scope>
    <source>
        <strain evidence="20">1611_PpyrPB1</strain>
        <tissue evidence="20">Whole body</tissue>
    </source>
</reference>
<dbReference type="GO" id="GO:0004035">
    <property type="term" value="F:alkaline phosphatase activity"/>
    <property type="evidence" value="ECO:0007669"/>
    <property type="project" value="UniProtKB-EC"/>
</dbReference>
<dbReference type="SMART" id="SM00098">
    <property type="entry name" value="alkPPc"/>
    <property type="match status" value="1"/>
</dbReference>
<gene>
    <name evidence="20" type="ORF">PPYR_00603</name>
</gene>
<reference evidence="19" key="1">
    <citation type="journal article" date="2016" name="Sci. Rep.">
        <title>Molecular characterization of firefly nuptial gifts: a multi-omics approach sheds light on postcopulatory sexual selection.</title>
        <authorList>
            <person name="Al-Wathiqui N."/>
            <person name="Fallon T.R."/>
            <person name="South A."/>
            <person name="Weng J.K."/>
            <person name="Lewis S.M."/>
        </authorList>
    </citation>
    <scope>NUCLEOTIDE SEQUENCE</scope>
</reference>
<evidence type="ECO:0000313" key="21">
    <source>
        <dbReference type="Proteomes" id="UP000327044"/>
    </source>
</evidence>
<evidence type="ECO:0000256" key="2">
    <source>
        <dbReference type="ARBA" id="ARBA00005984"/>
    </source>
</evidence>
<dbReference type="InterPro" id="IPR018299">
    <property type="entry name" value="Alkaline_phosphatase_AS"/>
</dbReference>
<feature type="region of interest" description="Disordered" evidence="17">
    <location>
        <begin position="433"/>
        <end position="452"/>
    </location>
</feature>
<keyword evidence="4" id="KW-1003">Cell membrane</keyword>
<keyword evidence="18" id="KW-0732">Signal</keyword>
<feature type="binding site" evidence="14">
    <location>
        <position position="352"/>
    </location>
    <ligand>
        <name>Mg(2+)</name>
        <dbReference type="ChEBI" id="CHEBI:18420"/>
    </ligand>
</feature>
<feature type="binding site" evidence="14">
    <location>
        <position position="471"/>
    </location>
    <ligand>
        <name>Zn(2+)</name>
        <dbReference type="ChEBI" id="CHEBI:29105"/>
        <label>2</label>
    </ligand>
</feature>
<dbReference type="SUPFAM" id="SSF53649">
    <property type="entry name" value="Alkaline phosphatase-like"/>
    <property type="match status" value="1"/>
</dbReference>
<dbReference type="PROSITE" id="PS00123">
    <property type="entry name" value="ALKALINE_PHOSPHATASE"/>
    <property type="match status" value="1"/>
</dbReference>
<evidence type="ECO:0000256" key="14">
    <source>
        <dbReference type="PIRSR" id="PIRSR601952-2"/>
    </source>
</evidence>
<evidence type="ECO:0000256" key="4">
    <source>
        <dbReference type="ARBA" id="ARBA00022475"/>
    </source>
</evidence>
<dbReference type="InterPro" id="IPR017850">
    <property type="entry name" value="Alkaline_phosphatase_core_sf"/>
</dbReference>
<keyword evidence="12" id="KW-0449">Lipoprotein</keyword>
<evidence type="ECO:0000256" key="15">
    <source>
        <dbReference type="RuleBase" id="RU003946"/>
    </source>
</evidence>
<feature type="binding site" evidence="14">
    <location>
        <position position="357"/>
    </location>
    <ligand>
        <name>Zn(2+)</name>
        <dbReference type="ChEBI" id="CHEBI:29105"/>
        <label>2</label>
    </ligand>
</feature>
<dbReference type="GO" id="GO:0005886">
    <property type="term" value="C:plasma membrane"/>
    <property type="evidence" value="ECO:0007669"/>
    <property type="project" value="UniProtKB-SubCell"/>
</dbReference>
<evidence type="ECO:0000256" key="10">
    <source>
        <dbReference type="ARBA" id="ARBA00023136"/>
    </source>
</evidence>
<evidence type="ECO:0000256" key="9">
    <source>
        <dbReference type="ARBA" id="ARBA00022842"/>
    </source>
</evidence>
<dbReference type="PRINTS" id="PR00113">
    <property type="entry name" value="ALKPHPHTASE"/>
</dbReference>
<feature type="binding site" evidence="14">
    <location>
        <position position="86"/>
    </location>
    <ligand>
        <name>Zn(2+)</name>
        <dbReference type="ChEBI" id="CHEBI:29105"/>
        <label>2</label>
    </ligand>
</feature>
<feature type="binding site" evidence="14">
    <location>
        <position position="399"/>
    </location>
    <ligand>
        <name>Zn(2+)</name>
        <dbReference type="ChEBI" id="CHEBI:29105"/>
        <label>2</label>
    </ligand>
</feature>
<evidence type="ECO:0000256" key="3">
    <source>
        <dbReference type="ARBA" id="ARBA00012647"/>
    </source>
</evidence>
<dbReference type="Proteomes" id="UP000327044">
    <property type="component" value="Unassembled WGS sequence"/>
</dbReference>
<dbReference type="PANTHER" id="PTHR11596:SF91">
    <property type="entry name" value="ALKALINE PHOSPHATASE-RELATED"/>
    <property type="match status" value="1"/>
</dbReference>
<dbReference type="GO" id="GO:0098552">
    <property type="term" value="C:side of membrane"/>
    <property type="evidence" value="ECO:0007669"/>
    <property type="project" value="UniProtKB-KW"/>
</dbReference>
<feature type="binding site" evidence="14">
    <location>
        <position position="398"/>
    </location>
    <ligand>
        <name>Zn(2+)</name>
        <dbReference type="ChEBI" id="CHEBI:29105"/>
        <label>2</label>
    </ligand>
</feature>
<evidence type="ECO:0000256" key="1">
    <source>
        <dbReference type="ARBA" id="ARBA00004609"/>
    </source>
</evidence>
<dbReference type="FunCoup" id="A0A1Y1JZ98">
    <property type="interactions" value="129"/>
</dbReference>
<evidence type="ECO:0000256" key="6">
    <source>
        <dbReference type="ARBA" id="ARBA00022723"/>
    </source>
</evidence>
<keyword evidence="7 16" id="KW-0378">Hydrolase</keyword>